<evidence type="ECO:0000313" key="1">
    <source>
        <dbReference type="EMBL" id="CAI9565868.1"/>
    </source>
</evidence>
<keyword evidence="2" id="KW-1185">Reference proteome</keyword>
<reference evidence="1" key="1">
    <citation type="submission" date="2023-05" db="EMBL/GenBank/DDBJ databases">
        <authorList>
            <person name="Stuckert A."/>
        </authorList>
    </citation>
    <scope>NUCLEOTIDE SEQUENCE</scope>
</reference>
<accession>A0ABN9D073</accession>
<dbReference type="Proteomes" id="UP001162483">
    <property type="component" value="Unassembled WGS sequence"/>
</dbReference>
<organism evidence="1 2">
    <name type="scientific">Staurois parvus</name>
    <dbReference type="NCBI Taxonomy" id="386267"/>
    <lineage>
        <taxon>Eukaryota</taxon>
        <taxon>Metazoa</taxon>
        <taxon>Chordata</taxon>
        <taxon>Craniata</taxon>
        <taxon>Vertebrata</taxon>
        <taxon>Euteleostomi</taxon>
        <taxon>Amphibia</taxon>
        <taxon>Batrachia</taxon>
        <taxon>Anura</taxon>
        <taxon>Neobatrachia</taxon>
        <taxon>Ranoidea</taxon>
        <taxon>Ranidae</taxon>
        <taxon>Staurois</taxon>
    </lineage>
</organism>
<sequence length="45" mass="5005">MSPLQRPRPSPPADTGIRLLGSVPYERRDVRDGMVGNSKKLNKIT</sequence>
<proteinExistence type="predicted"/>
<evidence type="ECO:0000313" key="2">
    <source>
        <dbReference type="Proteomes" id="UP001162483"/>
    </source>
</evidence>
<comment type="caution">
    <text evidence="1">The sequence shown here is derived from an EMBL/GenBank/DDBJ whole genome shotgun (WGS) entry which is preliminary data.</text>
</comment>
<name>A0ABN9D073_9NEOB</name>
<gene>
    <name evidence="1" type="ORF">SPARVUS_LOCUS6228603</name>
</gene>
<dbReference type="EMBL" id="CATNWA010013859">
    <property type="protein sequence ID" value="CAI9565868.1"/>
    <property type="molecule type" value="Genomic_DNA"/>
</dbReference>
<protein>
    <submittedName>
        <fullName evidence="1">Uncharacterized protein</fullName>
    </submittedName>
</protein>